<dbReference type="InterPro" id="IPR015915">
    <property type="entry name" value="Kelch-typ_b-propeller"/>
</dbReference>
<keyword evidence="2" id="KW-0677">Repeat</keyword>
<dbReference type="Gene3D" id="3.40.140.10">
    <property type="entry name" value="Cytidine Deaminase, domain 2"/>
    <property type="match status" value="1"/>
</dbReference>
<proteinExistence type="predicted"/>
<dbReference type="PANTHER" id="PTHR46344:SF26">
    <property type="entry name" value="F-BOX DOMAIN-CONTAINING PROTEIN"/>
    <property type="match status" value="1"/>
</dbReference>
<sequence length="514" mass="56916">MERVGSQRKWFSYRLKHNSKETWIYALCRDKSEQLCMYVLDPDQLKMGWRQIHGLPSRCLKRKGVGFEVLGKKVYLFGGCGWIEDASDEVYCYDASVNTWARAALDDKIYAIGGLGSKSSNPHSWDIYNGPMNLWTSHVDPNVIPDIEDSMVLDGKIYIRCGISPYPPMCTPLYTSRPGPAVVIDGNLYVLDQTSGVRLMTWRKDVRELTAVRRLSTHLVRPPCRVVAIGKKIFVVGKGLGTVVFDVENAGYVGGVLVSCSVVMMMMYAAQTVPFPNPTVHHPKIKPHQKVANPHLGFFNSAKRVSESRFISRKSGRLSVIMSDGSHNKQEVYQNDKFDDGYYMRRCVELAKKAIGCTNPNPMVGCVIFKDGKIVGEGFHPKAGQPHAEVEGRTVKAQILNTAGQERYRAITSAYYRGALGAILMKQDRSQASPGCENFLSSGLCRGGAFVHRVSALEATNVEKSFQTTLSEIYWIISKKSISSDEPAASSIKEGTTLVVGPQETNAKKGCCSA</sequence>
<gene>
    <name evidence="3" type="ORF">PHJA_001444400</name>
</gene>
<dbReference type="Gene3D" id="2.120.10.80">
    <property type="entry name" value="Kelch-type beta propeller"/>
    <property type="match status" value="1"/>
</dbReference>
<keyword evidence="1" id="KW-0880">Kelch repeat</keyword>
<dbReference type="EMBL" id="BMAC01000299">
    <property type="protein sequence ID" value="GFP93001.1"/>
    <property type="molecule type" value="Genomic_DNA"/>
</dbReference>
<dbReference type="GO" id="GO:0003924">
    <property type="term" value="F:GTPase activity"/>
    <property type="evidence" value="ECO:0007669"/>
    <property type="project" value="InterPro"/>
</dbReference>
<dbReference type="SUPFAM" id="SSF53927">
    <property type="entry name" value="Cytidine deaminase-like"/>
    <property type="match status" value="1"/>
</dbReference>
<protein>
    <submittedName>
        <fullName evidence="3">F-box/kelch-repeat protein skip4</fullName>
    </submittedName>
</protein>
<name>A0A830CF98_9LAMI</name>
<dbReference type="SUPFAM" id="SSF117281">
    <property type="entry name" value="Kelch motif"/>
    <property type="match status" value="1"/>
</dbReference>
<dbReference type="PANTHER" id="PTHR46344">
    <property type="entry name" value="OS02G0202900 PROTEIN"/>
    <property type="match status" value="1"/>
</dbReference>
<accession>A0A830CF98</accession>
<dbReference type="InterPro" id="IPR006652">
    <property type="entry name" value="Kelch_1"/>
</dbReference>
<reference evidence="3" key="1">
    <citation type="submission" date="2020-07" db="EMBL/GenBank/DDBJ databases">
        <title>Ethylene signaling mediates host invasion by parasitic plants.</title>
        <authorList>
            <person name="Yoshida S."/>
        </authorList>
    </citation>
    <scope>NUCLEOTIDE SEQUENCE</scope>
    <source>
        <strain evidence="3">Okayama</strain>
    </source>
</reference>
<organism evidence="3 4">
    <name type="scientific">Phtheirospermum japonicum</name>
    <dbReference type="NCBI Taxonomy" id="374723"/>
    <lineage>
        <taxon>Eukaryota</taxon>
        <taxon>Viridiplantae</taxon>
        <taxon>Streptophyta</taxon>
        <taxon>Embryophyta</taxon>
        <taxon>Tracheophyta</taxon>
        <taxon>Spermatophyta</taxon>
        <taxon>Magnoliopsida</taxon>
        <taxon>eudicotyledons</taxon>
        <taxon>Gunneridae</taxon>
        <taxon>Pentapetalae</taxon>
        <taxon>asterids</taxon>
        <taxon>lamiids</taxon>
        <taxon>Lamiales</taxon>
        <taxon>Orobanchaceae</taxon>
        <taxon>Orobanchaceae incertae sedis</taxon>
        <taxon>Phtheirospermum</taxon>
    </lineage>
</organism>
<keyword evidence="4" id="KW-1185">Reference proteome</keyword>
<dbReference type="Pfam" id="PF01344">
    <property type="entry name" value="Kelch_1"/>
    <property type="match status" value="1"/>
</dbReference>
<dbReference type="Pfam" id="PF00071">
    <property type="entry name" value="Ras"/>
    <property type="match status" value="1"/>
</dbReference>
<dbReference type="GO" id="GO:0005525">
    <property type="term" value="F:GTP binding"/>
    <property type="evidence" value="ECO:0007669"/>
    <property type="project" value="InterPro"/>
</dbReference>
<evidence type="ECO:0000256" key="2">
    <source>
        <dbReference type="ARBA" id="ARBA00022737"/>
    </source>
</evidence>
<dbReference type="SMART" id="SM00175">
    <property type="entry name" value="RAB"/>
    <property type="match status" value="1"/>
</dbReference>
<evidence type="ECO:0000313" key="4">
    <source>
        <dbReference type="Proteomes" id="UP000653305"/>
    </source>
</evidence>
<dbReference type="OrthoDB" id="68328at2759"/>
<evidence type="ECO:0000313" key="3">
    <source>
        <dbReference type="EMBL" id="GFP93001.1"/>
    </source>
</evidence>
<dbReference type="InterPro" id="IPR001806">
    <property type="entry name" value="Small_GTPase"/>
</dbReference>
<dbReference type="Proteomes" id="UP000653305">
    <property type="component" value="Unassembled WGS sequence"/>
</dbReference>
<dbReference type="InterPro" id="IPR027417">
    <property type="entry name" value="P-loop_NTPase"/>
</dbReference>
<dbReference type="InterPro" id="IPR016193">
    <property type="entry name" value="Cytidine_deaminase-like"/>
</dbReference>
<evidence type="ECO:0000256" key="1">
    <source>
        <dbReference type="ARBA" id="ARBA00022441"/>
    </source>
</evidence>
<dbReference type="AlphaFoldDB" id="A0A830CF98"/>
<dbReference type="SUPFAM" id="SSF52540">
    <property type="entry name" value="P-loop containing nucleoside triphosphate hydrolases"/>
    <property type="match status" value="1"/>
</dbReference>
<comment type="caution">
    <text evidence="3">The sequence shown here is derived from an EMBL/GenBank/DDBJ whole genome shotgun (WGS) entry which is preliminary data.</text>
</comment>